<dbReference type="HOGENOM" id="CLU_842060_0_0_1"/>
<keyword evidence="2" id="KW-1185">Reference proteome</keyword>
<proteinExistence type="predicted"/>
<gene>
    <name evidence="1" type="ordered locus">EROM_090510</name>
</gene>
<dbReference type="KEGG" id="ero:EROM_090510"/>
<protein>
    <submittedName>
        <fullName evidence="1">Uncharacterized protein</fullName>
    </submittedName>
</protein>
<organism evidence="1 2">
    <name type="scientific">Encephalitozoon romaleae (strain SJ-2008)</name>
    <name type="common">Microsporidian parasite</name>
    <dbReference type="NCBI Taxonomy" id="1178016"/>
    <lineage>
        <taxon>Eukaryota</taxon>
        <taxon>Fungi</taxon>
        <taxon>Fungi incertae sedis</taxon>
        <taxon>Microsporidia</taxon>
        <taxon>Unikaryonidae</taxon>
        <taxon>Encephalitozoon</taxon>
    </lineage>
</organism>
<dbReference type="Proteomes" id="UP000010094">
    <property type="component" value="Chromosome IXa"/>
</dbReference>
<dbReference type="RefSeq" id="XP_009265165.1">
    <property type="nucleotide sequence ID" value="XM_009266890.1"/>
</dbReference>
<dbReference type="VEuPathDB" id="MicrosporidiaDB:EROM_090510"/>
<sequence>MKFNSADFPIMNRMIVAREDGIHYEMEKNSLADTWDRLLEYYSEKILEEHREEVEEEELYRMLSKARIEVETGGRVYELMEKGVLDTYKVRPRHVDRCEFKGYILDTCIRLLKKGYSELENAIKKEARVWRSVEGIGMPTKLVNGEVRVYVTSTQYLTVTEEGDYICPTDWKPRGLTCSIRYMDVRLEYSALPKDDMNRIEMAKEYFFEKSIVQEFSRNDVEIKISEMEKATEKNDMICMYVIKELKGGKNIREIFCMVSLYLSRKLVDIIISGHKECKVLKYNGCILKDGLPEVFFVLAGNDVFKIIRRIPDRFEIFVNEIPIKSFRKA</sequence>
<accession>I6ZK82</accession>
<dbReference type="OrthoDB" id="2190441at2759"/>
<dbReference type="AlphaFoldDB" id="I6ZK82"/>
<evidence type="ECO:0000313" key="2">
    <source>
        <dbReference type="Proteomes" id="UP000010094"/>
    </source>
</evidence>
<dbReference type="EMBL" id="CP003526">
    <property type="protein sequence ID" value="AFN83668.1"/>
    <property type="molecule type" value="Genomic_DNA"/>
</dbReference>
<reference evidence="1" key="1">
    <citation type="journal article" date="2012" name="Proc. Natl. Acad. Sci. U.S.A.">
        <title>Gain and loss of multiple functionally related, horizontally transferred genes in the reduced genomes of two microsporidian parasites.</title>
        <authorList>
            <person name="Pombert J.-F."/>
            <person name="Selman M."/>
            <person name="Burki F."/>
            <person name="Bardell F.T."/>
            <person name="Farinelli L."/>
            <person name="Solter L.F."/>
            <person name="Whitman D.W."/>
            <person name="Weiss L.M."/>
            <person name="Corradi N."/>
            <person name="Keeling P.J."/>
        </authorList>
    </citation>
    <scope>NUCLEOTIDE SEQUENCE [LARGE SCALE GENOMIC DNA]</scope>
    <source>
        <strain evidence="1">SJ-2008</strain>
    </source>
</reference>
<name>I6ZK82_ENCRO</name>
<dbReference type="GeneID" id="20521990"/>
<evidence type="ECO:0000313" key="1">
    <source>
        <dbReference type="EMBL" id="AFN83668.1"/>
    </source>
</evidence>